<keyword evidence="2 8" id="KW-0808">Transferase</keyword>
<sequence length="513" mass="56607">MLARASRHPYLAGNLNKLRVVMRSPRFQHTYAADLPERLYVSPDPSQVSTPRLLELNETLATELGLDIGWLRGPQGIDMLAGNRFPADARPIAQAYAGHQFGNFVPQLGDGRAVLVGELLDTTGQLRDVQLKGSGPTRFSRNGDGRAALGPMMREYIVSEAMHALGIPTTRTLSLVATGEHVFRETRLPGALIARVAASHIRVGTFQYLAVREDIDGLRALADYAITRHYPHLAEAPRRYLAFLDAVVARQAKLVAQWMLVGFIHGVLNTDNVAISGETIDYGPCAFMDAYHPATVFSSIDHQGRYAFANQPRITVWNLARLAEALLPILGSEAGGDDEGFEQAKAAIGSFQARYEAAFHEGMRHKIGLLTEQPEDLGLAAELLELMARNGADFTLTFRDLADEVDGSGRVRNHFIDPAAFDSWALRWRERLAREPETAADRTARMRRVNPKYIARNHRVEAAIAAATNEGDFGPFQSLLTVLARPFDEQPGMEDYAQPPADEERVLQTFCGT</sequence>
<evidence type="ECO:0000313" key="9">
    <source>
        <dbReference type="EMBL" id="MBA9019162.1"/>
    </source>
</evidence>
<feature type="binding site" evidence="8">
    <location>
        <position position="111"/>
    </location>
    <ligand>
        <name>ATP</name>
        <dbReference type="ChEBI" id="CHEBI:30616"/>
    </ligand>
</feature>
<dbReference type="NCBIfam" id="NF000658">
    <property type="entry name" value="PRK00029.1"/>
    <property type="match status" value="1"/>
</dbReference>
<comment type="catalytic activity">
    <reaction evidence="8">
        <text>L-tyrosyl-[protein] + UTP = O-(5'-uridylyl)-L-tyrosyl-[protein] + diphosphate</text>
        <dbReference type="Rhea" id="RHEA:83887"/>
        <dbReference type="Rhea" id="RHEA-COMP:10136"/>
        <dbReference type="Rhea" id="RHEA-COMP:20238"/>
        <dbReference type="ChEBI" id="CHEBI:33019"/>
        <dbReference type="ChEBI" id="CHEBI:46398"/>
        <dbReference type="ChEBI" id="CHEBI:46858"/>
        <dbReference type="ChEBI" id="CHEBI:90602"/>
    </reaction>
</comment>
<feature type="binding site" evidence="8">
    <location>
        <position position="144"/>
    </location>
    <ligand>
        <name>ATP</name>
        <dbReference type="ChEBI" id="CHEBI:30616"/>
    </ligand>
</feature>
<dbReference type="PANTHER" id="PTHR32057:SF14">
    <property type="entry name" value="PROTEIN ADENYLYLTRANSFERASE SELO, MITOCHONDRIAL"/>
    <property type="match status" value="1"/>
</dbReference>
<comment type="catalytic activity">
    <reaction evidence="8">
        <text>L-histidyl-[protein] + UTP = N(tele)-(5'-uridylyl)-L-histidyl-[protein] + diphosphate</text>
        <dbReference type="Rhea" id="RHEA:83891"/>
        <dbReference type="Rhea" id="RHEA-COMP:9745"/>
        <dbReference type="Rhea" id="RHEA-COMP:20239"/>
        <dbReference type="ChEBI" id="CHEBI:29979"/>
        <dbReference type="ChEBI" id="CHEBI:33019"/>
        <dbReference type="ChEBI" id="CHEBI:46398"/>
        <dbReference type="ChEBI" id="CHEBI:233474"/>
    </reaction>
</comment>
<dbReference type="EC" id="2.7.7.-" evidence="8"/>
<dbReference type="EMBL" id="JACJHZ010000004">
    <property type="protein sequence ID" value="MBA9019162.1"/>
    <property type="molecule type" value="Genomic_DNA"/>
</dbReference>
<comment type="function">
    <text evidence="8">Nucleotidyltransferase involved in the post-translational modification of proteins. It can catalyze the addition of adenosine monophosphate (AMP) or uridine monophosphate (UMP) to a protein, resulting in modifications known as AMPylation and UMPylation.</text>
</comment>
<dbReference type="EC" id="2.7.7.108" evidence="8"/>
<feature type="binding site" evidence="8">
    <location>
        <position position="145"/>
    </location>
    <ligand>
        <name>ATP</name>
        <dbReference type="ChEBI" id="CHEBI:30616"/>
    </ligand>
</feature>
<evidence type="ECO:0000256" key="5">
    <source>
        <dbReference type="ARBA" id="ARBA00022741"/>
    </source>
</evidence>
<comment type="catalytic activity">
    <reaction evidence="8">
        <text>L-tyrosyl-[protein] + ATP = O-(5'-adenylyl)-L-tyrosyl-[protein] + diphosphate</text>
        <dbReference type="Rhea" id="RHEA:54288"/>
        <dbReference type="Rhea" id="RHEA-COMP:10136"/>
        <dbReference type="Rhea" id="RHEA-COMP:13846"/>
        <dbReference type="ChEBI" id="CHEBI:30616"/>
        <dbReference type="ChEBI" id="CHEBI:33019"/>
        <dbReference type="ChEBI" id="CHEBI:46858"/>
        <dbReference type="ChEBI" id="CHEBI:83624"/>
        <dbReference type="EC" id="2.7.7.108"/>
    </reaction>
</comment>
<name>A0ABR6C2E6_9HYPH</name>
<comment type="cofactor">
    <cofactor evidence="8">
        <name>Mg(2+)</name>
        <dbReference type="ChEBI" id="CHEBI:18420"/>
    </cofactor>
    <cofactor evidence="8">
        <name>Mn(2+)</name>
        <dbReference type="ChEBI" id="CHEBI:29035"/>
    </cofactor>
</comment>
<dbReference type="Proteomes" id="UP000587524">
    <property type="component" value="Unassembled WGS sequence"/>
</dbReference>
<dbReference type="InterPro" id="IPR003846">
    <property type="entry name" value="SelO"/>
</dbReference>
<comment type="catalytic activity">
    <reaction evidence="8">
        <text>L-threonyl-[protein] + ATP = 3-O-(5'-adenylyl)-L-threonyl-[protein] + diphosphate</text>
        <dbReference type="Rhea" id="RHEA:54292"/>
        <dbReference type="Rhea" id="RHEA-COMP:11060"/>
        <dbReference type="Rhea" id="RHEA-COMP:13847"/>
        <dbReference type="ChEBI" id="CHEBI:30013"/>
        <dbReference type="ChEBI" id="CHEBI:30616"/>
        <dbReference type="ChEBI" id="CHEBI:33019"/>
        <dbReference type="ChEBI" id="CHEBI:138113"/>
        <dbReference type="EC" id="2.7.7.108"/>
    </reaction>
</comment>
<keyword evidence="10" id="KW-1185">Reference proteome</keyword>
<feature type="binding site" evidence="8">
    <location>
        <position position="281"/>
    </location>
    <ligand>
        <name>ATP</name>
        <dbReference type="ChEBI" id="CHEBI:30616"/>
    </ligand>
</feature>
<comment type="similarity">
    <text evidence="1 8">Belongs to the SELO family.</text>
</comment>
<keyword evidence="7 8" id="KW-0460">Magnesium</keyword>
<feature type="binding site" evidence="8">
    <location>
        <position position="281"/>
    </location>
    <ligand>
        <name>Mg(2+)</name>
        <dbReference type="ChEBI" id="CHEBI:18420"/>
    </ligand>
</feature>
<keyword evidence="6 8" id="KW-0067">ATP-binding</keyword>
<evidence type="ECO:0000313" key="10">
    <source>
        <dbReference type="Proteomes" id="UP000587524"/>
    </source>
</evidence>
<feature type="binding site" evidence="8">
    <location>
        <position position="202"/>
    </location>
    <ligand>
        <name>ATP</name>
        <dbReference type="ChEBI" id="CHEBI:30616"/>
    </ligand>
</feature>
<dbReference type="Pfam" id="PF02696">
    <property type="entry name" value="SelO"/>
    <property type="match status" value="1"/>
</dbReference>
<feature type="binding site" evidence="8">
    <location>
        <position position="112"/>
    </location>
    <ligand>
        <name>ATP</name>
        <dbReference type="ChEBI" id="CHEBI:30616"/>
    </ligand>
</feature>
<feature type="binding site" evidence="8">
    <location>
        <position position="272"/>
    </location>
    <ligand>
        <name>Mg(2+)</name>
        <dbReference type="ChEBI" id="CHEBI:18420"/>
    </ligand>
</feature>
<comment type="caution">
    <text evidence="9">The sequence shown here is derived from an EMBL/GenBank/DDBJ whole genome shotgun (WGS) entry which is preliminary data.</text>
</comment>
<organism evidence="9 10">
    <name type="scientific">Aminobacter ciceronei</name>
    <dbReference type="NCBI Taxonomy" id="150723"/>
    <lineage>
        <taxon>Bacteria</taxon>
        <taxon>Pseudomonadati</taxon>
        <taxon>Pseudomonadota</taxon>
        <taxon>Alphaproteobacteria</taxon>
        <taxon>Hyphomicrobiales</taxon>
        <taxon>Phyllobacteriaceae</taxon>
        <taxon>Aminobacter</taxon>
    </lineage>
</organism>
<keyword evidence="5 8" id="KW-0547">Nucleotide-binding</keyword>
<reference evidence="9 10" key="1">
    <citation type="submission" date="2020-08" db="EMBL/GenBank/DDBJ databases">
        <title>Genomic Encyclopedia of Type Strains, Phase IV (KMG-IV): sequencing the most valuable type-strain genomes for metagenomic binning, comparative biology and taxonomic classification.</title>
        <authorList>
            <person name="Goeker M."/>
        </authorList>
    </citation>
    <scope>NUCLEOTIDE SEQUENCE [LARGE SCALE GENOMIC DNA]</scope>
    <source>
        <strain evidence="9 10">DSM 17455</strain>
    </source>
</reference>
<evidence type="ECO:0000256" key="6">
    <source>
        <dbReference type="ARBA" id="ARBA00022840"/>
    </source>
</evidence>
<gene>
    <name evidence="8" type="primary">ydiU</name>
    <name evidence="8" type="synonym">selO</name>
    <name evidence="9" type="ORF">HNQ97_001153</name>
</gene>
<dbReference type="PANTHER" id="PTHR32057">
    <property type="entry name" value="PROTEIN ADENYLYLTRANSFERASE SELO, MITOCHONDRIAL"/>
    <property type="match status" value="1"/>
</dbReference>
<evidence type="ECO:0000256" key="8">
    <source>
        <dbReference type="HAMAP-Rule" id="MF_00692"/>
    </source>
</evidence>
<evidence type="ECO:0000256" key="2">
    <source>
        <dbReference type="ARBA" id="ARBA00022679"/>
    </source>
</evidence>
<dbReference type="HAMAP" id="MF_00692">
    <property type="entry name" value="SelO"/>
    <property type="match status" value="1"/>
</dbReference>
<keyword evidence="8" id="KW-0464">Manganese</keyword>
<keyword evidence="4 8" id="KW-0479">Metal-binding</keyword>
<proteinExistence type="inferred from homology"/>
<evidence type="ECO:0000256" key="1">
    <source>
        <dbReference type="ARBA" id="ARBA00009747"/>
    </source>
</evidence>
<feature type="binding site" evidence="8">
    <location>
        <position position="195"/>
    </location>
    <ligand>
        <name>ATP</name>
        <dbReference type="ChEBI" id="CHEBI:30616"/>
    </ligand>
</feature>
<comment type="catalytic activity">
    <reaction evidence="8">
        <text>L-seryl-[protein] + UTP = O-(5'-uridylyl)-L-seryl-[protein] + diphosphate</text>
        <dbReference type="Rhea" id="RHEA:64604"/>
        <dbReference type="Rhea" id="RHEA-COMP:9863"/>
        <dbReference type="Rhea" id="RHEA-COMP:16635"/>
        <dbReference type="ChEBI" id="CHEBI:29999"/>
        <dbReference type="ChEBI" id="CHEBI:33019"/>
        <dbReference type="ChEBI" id="CHEBI:46398"/>
        <dbReference type="ChEBI" id="CHEBI:156051"/>
    </reaction>
</comment>
<feature type="binding site" evidence="8">
    <location>
        <position position="109"/>
    </location>
    <ligand>
        <name>ATP</name>
        <dbReference type="ChEBI" id="CHEBI:30616"/>
    </ligand>
</feature>
<comment type="catalytic activity">
    <reaction evidence="8">
        <text>L-seryl-[protein] + ATP = 3-O-(5'-adenylyl)-L-seryl-[protein] + diphosphate</text>
        <dbReference type="Rhea" id="RHEA:58120"/>
        <dbReference type="Rhea" id="RHEA-COMP:9863"/>
        <dbReference type="Rhea" id="RHEA-COMP:15073"/>
        <dbReference type="ChEBI" id="CHEBI:29999"/>
        <dbReference type="ChEBI" id="CHEBI:30616"/>
        <dbReference type="ChEBI" id="CHEBI:33019"/>
        <dbReference type="ChEBI" id="CHEBI:142516"/>
        <dbReference type="EC" id="2.7.7.108"/>
    </reaction>
</comment>
<keyword evidence="3 8" id="KW-0548">Nucleotidyltransferase</keyword>
<evidence type="ECO:0000256" key="3">
    <source>
        <dbReference type="ARBA" id="ARBA00022695"/>
    </source>
</evidence>
<accession>A0ABR6C2E6</accession>
<evidence type="ECO:0000256" key="7">
    <source>
        <dbReference type="ARBA" id="ARBA00022842"/>
    </source>
</evidence>
<protein>
    <recommendedName>
        <fullName evidence="8">Protein nucleotidyltransferase YdiU</fullName>
        <ecNumber evidence="8">2.7.7.-</ecNumber>
    </recommendedName>
    <alternativeName>
        <fullName evidence="8">Protein adenylyltransferase YdiU</fullName>
        <ecNumber evidence="8">2.7.7.108</ecNumber>
    </alternativeName>
    <alternativeName>
        <fullName evidence="8">Protein uridylyltransferase YdiU</fullName>
        <ecNumber evidence="8">2.7.7.-</ecNumber>
    </alternativeName>
</protein>
<evidence type="ECO:0000256" key="4">
    <source>
        <dbReference type="ARBA" id="ARBA00022723"/>
    </source>
</evidence>
<feature type="active site" description="Proton acceptor" evidence="8">
    <location>
        <position position="271"/>
    </location>
</feature>
<feature type="binding site" evidence="8">
    <location>
        <position position="132"/>
    </location>
    <ligand>
        <name>ATP</name>
        <dbReference type="ChEBI" id="CHEBI:30616"/>
    </ligand>
</feature>